<sequence>MDLTRKARAKRSVLVGCRAALLLAVICFASLTAGQRSEVISVSSLPESLAAGGAVQAGPGGSARTGSAILPAGTYQPLDVQSVEVVGRLVVAGSGPGEGDGGEAAAGGGTTAATTLDLTAFQDGPAFMMLAGSSLELYNLTLLLPPAPPEALTAQPPTVLSHVIGGSPARVTLSGVRLVLPTQTNAASTSTSLPPPALLLRTRVICCGEAGPQPPFAYGAAAVRDATGLRAAAAELLAEMAPAPGRVLVWLAANVTLDPYTWGGPLEVPPGVYLMLFGNPDPGAATQLDFGGIASAIDTQRGFVQIQDLVLLGLPYPSTVGDLRAALAAWVHSVGVPRVLTGVLGAPPPVVRLSIIRCMLVLPAAEAAWWRAAIAAEAAAPGGAGPYLQESWRVSVVVGAEGSSRLSLRDSNSFPVKVLDNCTVSSLEESGAAASPRAVAVTAAWPLLQAFDDPAQIRLSTFWLLIHDESSETSLEGKADTKGATGNGTLVLANDALGMFGEQSNKPCALMGWPVSQTGRRTMWDMRVGSSDPPPLRLRRVTLVVLPAELALLRGLLEEAGALPPELTPSPPPPPGSEARFSKRAGSEENASVDSPAGQARAPGPLLAASHPLAGLLRTALEVAGDQTVRLLQPIGSGSYGTVYLGLWRGLPVAAKILVVHDTLLGPEGRRRQRAILEAAIGTTLEHPNVVATYAFDVKPLGVQLSGSEEPSEKAEPLWRQMGTQQSLQRNGGVATARNSSLAKADSDGKADASAATPSSDVYQLYILQELCSGGSIKEALEPMRALSGGLRAGASSAAASLHLAFQVACGLRHVHAAGIVHGDISSGNVLLARQAAPAPDGDAGDLDEAEQSWRSRLTRPGVPPPPPVVAKVADFGLSLRLTGSRTHASGLFQGTLVYMAPEVVANGRVGPASDVFSFGVLLLELMMGMCTGALLEAAATAPLVAAELRNPAHAHPLLAVLRVLLPPGSPHCPPELSRLAASCVAPVPGQRPTMEQIAETLVGVLEGLGPPSAAPAQE</sequence>
<evidence type="ECO:0000313" key="4">
    <source>
        <dbReference type="EMBL" id="KXZ43493.1"/>
    </source>
</evidence>
<dbReference type="InterPro" id="IPR017441">
    <property type="entry name" value="Protein_kinase_ATP_BS"/>
</dbReference>
<evidence type="ECO:0000256" key="2">
    <source>
        <dbReference type="SAM" id="MobiDB-lite"/>
    </source>
</evidence>
<dbReference type="SUPFAM" id="SSF56112">
    <property type="entry name" value="Protein kinase-like (PK-like)"/>
    <property type="match status" value="1"/>
</dbReference>
<dbReference type="GO" id="GO:0004674">
    <property type="term" value="F:protein serine/threonine kinase activity"/>
    <property type="evidence" value="ECO:0007669"/>
    <property type="project" value="TreeGrafter"/>
</dbReference>
<reference evidence="5" key="1">
    <citation type="journal article" date="2016" name="Nat. Commun.">
        <title>The Gonium pectorale genome demonstrates co-option of cell cycle regulation during the evolution of multicellularity.</title>
        <authorList>
            <person name="Hanschen E.R."/>
            <person name="Marriage T.N."/>
            <person name="Ferris P.J."/>
            <person name="Hamaji T."/>
            <person name="Toyoda A."/>
            <person name="Fujiyama A."/>
            <person name="Neme R."/>
            <person name="Noguchi H."/>
            <person name="Minakuchi Y."/>
            <person name="Suzuki M."/>
            <person name="Kawai-Toyooka H."/>
            <person name="Smith D.R."/>
            <person name="Sparks H."/>
            <person name="Anderson J."/>
            <person name="Bakaric R."/>
            <person name="Luria V."/>
            <person name="Karger A."/>
            <person name="Kirschner M.W."/>
            <person name="Durand P.M."/>
            <person name="Michod R.E."/>
            <person name="Nozaki H."/>
            <person name="Olson B.J."/>
        </authorList>
    </citation>
    <scope>NUCLEOTIDE SEQUENCE [LARGE SCALE GENOMIC DNA]</scope>
    <source>
        <strain evidence="5">NIES-2863</strain>
    </source>
</reference>
<dbReference type="OrthoDB" id="548589at2759"/>
<comment type="caution">
    <text evidence="4">The sequence shown here is derived from an EMBL/GenBank/DDBJ whole genome shotgun (WGS) entry which is preliminary data.</text>
</comment>
<dbReference type="InterPro" id="IPR000719">
    <property type="entry name" value="Prot_kinase_dom"/>
</dbReference>
<dbReference type="Proteomes" id="UP000075714">
    <property type="component" value="Unassembled WGS sequence"/>
</dbReference>
<name>A0A150G0T2_GONPE</name>
<accession>A0A150G0T2</accession>
<keyword evidence="1" id="KW-0067">ATP-binding</keyword>
<dbReference type="EMBL" id="LSYV01000090">
    <property type="protein sequence ID" value="KXZ43493.1"/>
    <property type="molecule type" value="Genomic_DNA"/>
</dbReference>
<feature type="binding site" evidence="1">
    <location>
        <position position="656"/>
    </location>
    <ligand>
        <name>ATP</name>
        <dbReference type="ChEBI" id="CHEBI:30616"/>
    </ligand>
</feature>
<feature type="compositionally biased region" description="Pro residues" evidence="2">
    <location>
        <begin position="566"/>
        <end position="576"/>
    </location>
</feature>
<dbReference type="InterPro" id="IPR001245">
    <property type="entry name" value="Ser-Thr/Tyr_kinase_cat_dom"/>
</dbReference>
<dbReference type="Gene3D" id="3.30.200.20">
    <property type="entry name" value="Phosphorylase Kinase, domain 1"/>
    <property type="match status" value="1"/>
</dbReference>
<feature type="region of interest" description="Disordered" evidence="2">
    <location>
        <begin position="705"/>
        <end position="755"/>
    </location>
</feature>
<keyword evidence="5" id="KW-1185">Reference proteome</keyword>
<proteinExistence type="predicted"/>
<dbReference type="Pfam" id="PF07714">
    <property type="entry name" value="PK_Tyr_Ser-Thr"/>
    <property type="match status" value="1"/>
</dbReference>
<dbReference type="InterPro" id="IPR011009">
    <property type="entry name" value="Kinase-like_dom_sf"/>
</dbReference>
<dbReference type="Gene3D" id="1.10.510.10">
    <property type="entry name" value="Transferase(Phosphotransferase) domain 1"/>
    <property type="match status" value="1"/>
</dbReference>
<dbReference type="GO" id="GO:0005524">
    <property type="term" value="F:ATP binding"/>
    <property type="evidence" value="ECO:0007669"/>
    <property type="project" value="UniProtKB-UniRule"/>
</dbReference>
<dbReference type="STRING" id="33097.A0A150G0T2"/>
<dbReference type="PROSITE" id="PS00109">
    <property type="entry name" value="PROTEIN_KINASE_TYR"/>
    <property type="match status" value="1"/>
</dbReference>
<evidence type="ECO:0000259" key="3">
    <source>
        <dbReference type="PROSITE" id="PS50011"/>
    </source>
</evidence>
<organism evidence="4 5">
    <name type="scientific">Gonium pectorale</name>
    <name type="common">Green alga</name>
    <dbReference type="NCBI Taxonomy" id="33097"/>
    <lineage>
        <taxon>Eukaryota</taxon>
        <taxon>Viridiplantae</taxon>
        <taxon>Chlorophyta</taxon>
        <taxon>core chlorophytes</taxon>
        <taxon>Chlorophyceae</taxon>
        <taxon>CS clade</taxon>
        <taxon>Chlamydomonadales</taxon>
        <taxon>Volvocaceae</taxon>
        <taxon>Gonium</taxon>
    </lineage>
</organism>
<gene>
    <name evidence="4" type="ORF">GPECTOR_89g513</name>
</gene>
<feature type="region of interest" description="Disordered" evidence="2">
    <location>
        <begin position="563"/>
        <end position="605"/>
    </location>
</feature>
<dbReference type="InterPro" id="IPR051681">
    <property type="entry name" value="Ser/Thr_Kinases-Pseudokinases"/>
</dbReference>
<dbReference type="PROSITE" id="PS00107">
    <property type="entry name" value="PROTEIN_KINASE_ATP"/>
    <property type="match status" value="1"/>
</dbReference>
<evidence type="ECO:0000313" key="5">
    <source>
        <dbReference type="Proteomes" id="UP000075714"/>
    </source>
</evidence>
<dbReference type="AlphaFoldDB" id="A0A150G0T2"/>
<dbReference type="PROSITE" id="PS50011">
    <property type="entry name" value="PROTEIN_KINASE_DOM"/>
    <property type="match status" value="1"/>
</dbReference>
<feature type="domain" description="Protein kinase" evidence="3">
    <location>
        <begin position="629"/>
        <end position="1006"/>
    </location>
</feature>
<dbReference type="PANTHER" id="PTHR44329">
    <property type="entry name" value="SERINE/THREONINE-PROTEIN KINASE TNNI3K-RELATED"/>
    <property type="match status" value="1"/>
</dbReference>
<protein>
    <recommendedName>
        <fullName evidence="3">Protein kinase domain-containing protein</fullName>
    </recommendedName>
</protein>
<evidence type="ECO:0000256" key="1">
    <source>
        <dbReference type="PROSITE-ProRule" id="PRU10141"/>
    </source>
</evidence>
<dbReference type="InterPro" id="IPR008266">
    <property type="entry name" value="Tyr_kinase_AS"/>
</dbReference>
<dbReference type="PANTHER" id="PTHR44329:SF214">
    <property type="entry name" value="PROTEIN KINASE DOMAIN-CONTAINING PROTEIN"/>
    <property type="match status" value="1"/>
</dbReference>
<keyword evidence="1" id="KW-0547">Nucleotide-binding</keyword>